<dbReference type="CDD" id="cd01049">
    <property type="entry name" value="RNRR2"/>
    <property type="match status" value="1"/>
</dbReference>
<dbReference type="UniPathway" id="UPA00326"/>
<dbReference type="InterPro" id="IPR009078">
    <property type="entry name" value="Ferritin-like_SF"/>
</dbReference>
<dbReference type="InterPro" id="IPR012348">
    <property type="entry name" value="RNR-like"/>
</dbReference>
<dbReference type="Gene3D" id="1.10.620.20">
    <property type="entry name" value="Ribonucleotide Reductase, subunit A"/>
    <property type="match status" value="1"/>
</dbReference>
<evidence type="ECO:0000256" key="6">
    <source>
        <dbReference type="ARBA" id="ARBA00023004"/>
    </source>
</evidence>
<dbReference type="Proteomes" id="UP000222485">
    <property type="component" value="Genome"/>
</dbReference>
<dbReference type="PROSITE" id="PS51354">
    <property type="entry name" value="GLUTAREDOXIN_2"/>
    <property type="match status" value="1"/>
</dbReference>
<comment type="similarity">
    <text evidence="2">Belongs to the ribonucleoside diphosphate reductase small chain family.</text>
</comment>
<accession>A0A1V0EDN8</accession>
<protein>
    <recommendedName>
        <fullName evidence="3">ribonucleoside-diphosphate reductase</fullName>
        <ecNumber evidence="3">1.17.4.1</ecNumber>
    </recommendedName>
</protein>
<dbReference type="Gene3D" id="3.40.30.10">
    <property type="entry name" value="Glutaredoxin"/>
    <property type="match status" value="1"/>
</dbReference>
<dbReference type="PANTHER" id="PTHR23409:SF18">
    <property type="entry name" value="RIBONUCLEOSIDE-DIPHOSPHATE REDUCTASE SUBUNIT M2"/>
    <property type="match status" value="1"/>
</dbReference>
<sequence length="477" mass="55297">MSLLKSRDYYKPFVYPWAYEAYKTMQAMHWLPHEAPMDQDIQDWNEKLTPDEKSLLTQLFRFFTQADVDVARGYFEKYGPRFPHPEVRMMLGAFIAAEANHIDAYSTLIDTLGLPEVEFRAFLDYEAMREKHEYMFNRDSGNSIADLMVDIAVFSAFGEGMQLFSSFALLMSFQRRNRMKGMTTIVEWSIRDESHHVESMIKLLHELIKEHPRSWNDETKKRIYDACRAMVDLEDAFIDQAFAIAPDMSEAKPAAKNRAERRSGKFRKLQIEGVTPEDTKQYIRYIADRRLLQLGLKPNYGVKDNPFDWLDWIMNAPTHTNFFEQRSTEYGKGEIPGWERAFSFLQRPVWTPPLEDDGCAEEGVCAIPETPRYWSVKRLDEVAVTAPAGAPEYRVYTKANCPHCDRAKAYLDREGIPYDAVQPSDEDRRAKFEDVRQNWGHPTWNTSPMIFLLDAAGEEEAFIGGADALADHLDIPR</sequence>
<reference evidence="9" key="1">
    <citation type="journal article" date="2017" name="Curr. Microbiol.">
        <title>Genomic Diversity of Type B3 Bacteriophages of Caulobacter crescentus.</title>
        <authorList>
            <person name="Ash K.T."/>
            <person name="Drake K.M."/>
            <person name="Gibbs W.S."/>
            <person name="Ely B."/>
        </authorList>
    </citation>
    <scope>NUCLEOTIDE SEQUENCE [LARGE SCALE GENOMIC DNA]</scope>
</reference>
<dbReference type="InterPro" id="IPR033909">
    <property type="entry name" value="RNR_small"/>
</dbReference>
<dbReference type="GO" id="GO:0046872">
    <property type="term" value="F:metal ion binding"/>
    <property type="evidence" value="ECO:0007669"/>
    <property type="project" value="UniProtKB-KW"/>
</dbReference>
<dbReference type="EC" id="1.17.4.1" evidence="3"/>
<evidence type="ECO:0000256" key="3">
    <source>
        <dbReference type="ARBA" id="ARBA00012274"/>
    </source>
</evidence>
<dbReference type="EMBL" id="KY555146">
    <property type="protein sequence ID" value="ARB15025.1"/>
    <property type="molecule type" value="Genomic_DNA"/>
</dbReference>
<keyword evidence="6" id="KW-0408">Iron</keyword>
<dbReference type="SUPFAM" id="SSF47240">
    <property type="entry name" value="Ferritin-like"/>
    <property type="match status" value="1"/>
</dbReference>
<dbReference type="InterPro" id="IPR011767">
    <property type="entry name" value="GLR_AS"/>
</dbReference>
<dbReference type="GO" id="GO:0009263">
    <property type="term" value="P:deoxyribonucleotide biosynthetic process"/>
    <property type="evidence" value="ECO:0007669"/>
    <property type="project" value="InterPro"/>
</dbReference>
<comment type="cofactor">
    <cofactor evidence="1">
        <name>Fe cation</name>
        <dbReference type="ChEBI" id="CHEBI:24875"/>
    </cofactor>
</comment>
<dbReference type="InterPro" id="IPR002109">
    <property type="entry name" value="Glutaredoxin"/>
</dbReference>
<evidence type="ECO:0000256" key="4">
    <source>
        <dbReference type="ARBA" id="ARBA00022723"/>
    </source>
</evidence>
<keyword evidence="5 8" id="KW-0560">Oxidoreductase</keyword>
<dbReference type="PROSITE" id="PS00195">
    <property type="entry name" value="GLUTAREDOXIN_1"/>
    <property type="match status" value="1"/>
</dbReference>
<evidence type="ECO:0000256" key="2">
    <source>
        <dbReference type="ARBA" id="ARBA00009303"/>
    </source>
</evidence>
<dbReference type="InterPro" id="IPR000358">
    <property type="entry name" value="RNR_small_fam"/>
</dbReference>
<evidence type="ECO:0000256" key="5">
    <source>
        <dbReference type="ARBA" id="ARBA00023002"/>
    </source>
</evidence>
<evidence type="ECO:0000256" key="1">
    <source>
        <dbReference type="ARBA" id="ARBA00001962"/>
    </source>
</evidence>
<evidence type="ECO:0000259" key="7">
    <source>
        <dbReference type="Pfam" id="PF00462"/>
    </source>
</evidence>
<dbReference type="GO" id="GO:0004748">
    <property type="term" value="F:ribonucleoside-diphosphate reductase activity, thioredoxin disulfide as acceptor"/>
    <property type="evidence" value="ECO:0007669"/>
    <property type="project" value="UniProtKB-EC"/>
</dbReference>
<evidence type="ECO:0000313" key="8">
    <source>
        <dbReference type="EMBL" id="ARB15025.1"/>
    </source>
</evidence>
<organism evidence="8 9">
    <name type="scientific">Caulobacter phage Ccr32</name>
    <dbReference type="NCBI Taxonomy" id="1959738"/>
    <lineage>
        <taxon>Viruses</taxon>
        <taxon>Duplodnaviria</taxon>
        <taxon>Heunggongvirae</taxon>
        <taxon>Uroviricota</taxon>
        <taxon>Caudoviricetes</taxon>
        <taxon>Jeanschmidtviridae</taxon>
        <taxon>Shapirovirus</taxon>
        <taxon>Shapirovirus cbk</taxon>
    </lineage>
</organism>
<dbReference type="NCBIfam" id="NF007186">
    <property type="entry name" value="PRK09614.1-5"/>
    <property type="match status" value="1"/>
</dbReference>
<dbReference type="Pfam" id="PF00462">
    <property type="entry name" value="Glutaredoxin"/>
    <property type="match status" value="1"/>
</dbReference>
<dbReference type="Pfam" id="PF00268">
    <property type="entry name" value="Ribonuc_red_sm"/>
    <property type="match status" value="1"/>
</dbReference>
<evidence type="ECO:0000313" key="9">
    <source>
        <dbReference type="Proteomes" id="UP000222485"/>
    </source>
</evidence>
<keyword evidence="4" id="KW-0479">Metal-binding</keyword>
<dbReference type="PANTHER" id="PTHR23409">
    <property type="entry name" value="RIBONUCLEOSIDE-DIPHOSPHATE REDUCTASE SMALL CHAIN"/>
    <property type="match status" value="1"/>
</dbReference>
<dbReference type="InterPro" id="IPR036249">
    <property type="entry name" value="Thioredoxin-like_sf"/>
</dbReference>
<name>A0A1V0EDN8_9CAUD</name>
<gene>
    <name evidence="8" type="ORF">Ccr32_gp107</name>
</gene>
<proteinExistence type="inferred from homology"/>
<dbReference type="SUPFAM" id="SSF52833">
    <property type="entry name" value="Thioredoxin-like"/>
    <property type="match status" value="1"/>
</dbReference>
<feature type="domain" description="Glutaredoxin" evidence="7">
    <location>
        <begin position="395"/>
        <end position="451"/>
    </location>
</feature>